<organism evidence="2 3">
    <name type="scientific">Ascodesmis nigricans</name>
    <dbReference type="NCBI Taxonomy" id="341454"/>
    <lineage>
        <taxon>Eukaryota</taxon>
        <taxon>Fungi</taxon>
        <taxon>Dikarya</taxon>
        <taxon>Ascomycota</taxon>
        <taxon>Pezizomycotina</taxon>
        <taxon>Pezizomycetes</taxon>
        <taxon>Pezizales</taxon>
        <taxon>Ascodesmidaceae</taxon>
        <taxon>Ascodesmis</taxon>
    </lineage>
</organism>
<dbReference type="InParanoid" id="A0A4V3SIW8"/>
<feature type="compositionally biased region" description="Low complexity" evidence="1">
    <location>
        <begin position="27"/>
        <end position="39"/>
    </location>
</feature>
<dbReference type="AlphaFoldDB" id="A0A4V3SIW8"/>
<evidence type="ECO:0000313" key="2">
    <source>
        <dbReference type="EMBL" id="TGZ81675.1"/>
    </source>
</evidence>
<proteinExistence type="predicted"/>
<feature type="region of interest" description="Disordered" evidence="1">
    <location>
        <begin position="1"/>
        <end position="47"/>
    </location>
</feature>
<dbReference type="Proteomes" id="UP000298138">
    <property type="component" value="Unassembled WGS sequence"/>
</dbReference>
<protein>
    <submittedName>
        <fullName evidence="2">Uncharacterized protein</fullName>
    </submittedName>
</protein>
<reference evidence="2 3" key="1">
    <citation type="submission" date="2019-04" db="EMBL/GenBank/DDBJ databases">
        <title>Comparative genomics and transcriptomics to analyze fruiting body development in filamentous ascomycetes.</title>
        <authorList>
            <consortium name="DOE Joint Genome Institute"/>
            <person name="Lutkenhaus R."/>
            <person name="Traeger S."/>
            <person name="Breuer J."/>
            <person name="Kuo A."/>
            <person name="Lipzen A."/>
            <person name="Pangilinan J."/>
            <person name="Dilworth D."/>
            <person name="Sandor L."/>
            <person name="Poggeler S."/>
            <person name="Barry K."/>
            <person name="Grigoriev I.V."/>
            <person name="Nowrousian M."/>
        </authorList>
    </citation>
    <scope>NUCLEOTIDE SEQUENCE [LARGE SCALE GENOMIC DNA]</scope>
    <source>
        <strain evidence="2 3">CBS 389.68</strain>
    </source>
</reference>
<evidence type="ECO:0000313" key="3">
    <source>
        <dbReference type="Proteomes" id="UP000298138"/>
    </source>
</evidence>
<accession>A0A4V3SIW8</accession>
<dbReference type="EMBL" id="ML220118">
    <property type="protein sequence ID" value="TGZ81675.1"/>
    <property type="molecule type" value="Genomic_DNA"/>
</dbReference>
<evidence type="ECO:0000256" key="1">
    <source>
        <dbReference type="SAM" id="MobiDB-lite"/>
    </source>
</evidence>
<sequence>MCFGKKPRQESKPGDAVGPRKATSSQPTTNATAAKPNTARSQPAEDDRILREVASLRILIQQHVDNFYQPKSTQDRSHALRDVARTVLQLASQPASTHKAMIDVMIPQIPPPKSSTSTTAQREAHLKELFNSCSRITTLFESQSPVSWSFDVQSLVPNSSVVFPALKKGANVVREGDTG</sequence>
<name>A0A4V3SIW8_9PEZI</name>
<keyword evidence="3" id="KW-1185">Reference proteome</keyword>
<gene>
    <name evidence="2" type="ORF">EX30DRAFT_253081</name>
</gene>